<keyword evidence="3" id="KW-1185">Reference proteome</keyword>
<keyword evidence="1" id="KW-0217">Developmental protein</keyword>
<dbReference type="InterPro" id="IPR043380">
    <property type="entry name" value="Gcl-like"/>
</dbReference>
<evidence type="ECO:0000256" key="1">
    <source>
        <dbReference type="ARBA" id="ARBA00022473"/>
    </source>
</evidence>
<reference evidence="2" key="1">
    <citation type="journal article" date="2019" name="bioRxiv">
        <title>The Genome of the Zebra Mussel, Dreissena polymorpha: A Resource for Invasive Species Research.</title>
        <authorList>
            <person name="McCartney M.A."/>
            <person name="Auch B."/>
            <person name="Kono T."/>
            <person name="Mallez S."/>
            <person name="Zhang Y."/>
            <person name="Obille A."/>
            <person name="Becker A."/>
            <person name="Abrahante J.E."/>
            <person name="Garbe J."/>
            <person name="Badalamenti J.P."/>
            <person name="Herman A."/>
            <person name="Mangelson H."/>
            <person name="Liachko I."/>
            <person name="Sullivan S."/>
            <person name="Sone E.D."/>
            <person name="Koren S."/>
            <person name="Silverstein K.A.T."/>
            <person name="Beckman K.B."/>
            <person name="Gohl D.M."/>
        </authorList>
    </citation>
    <scope>NUCLEOTIDE SEQUENCE</scope>
    <source>
        <strain evidence="2">Duluth1</strain>
        <tissue evidence="2">Whole animal</tissue>
    </source>
</reference>
<dbReference type="AlphaFoldDB" id="A0A9D4RD36"/>
<dbReference type="PANTHER" id="PTHR23231:SF17">
    <property type="entry name" value="BTB DOMAIN-CONTAINING PROTEIN"/>
    <property type="match status" value="1"/>
</dbReference>
<sequence length="226" mass="25713">MLSTVQSDTVILHATVIASPHLVVIQVEIDLYTLLKKPGIEPTTSRVAVGKTIKQLRPIPAFTVLFCLVAINVKILSSSRGLNPRPPEWLLEVTLFHYMANKRLASYGSIRIAVPMEICSSGERERERERERESEIVVHVIGMSRQYVPVFLAVRWHHVVNDLTSLRMIENEKILPHMCSWLEPMFLYGWRRVLAEMYGKGAEGLAKARQVTYNVSFVSVDSPFEL</sequence>
<organism evidence="2 3">
    <name type="scientific">Dreissena polymorpha</name>
    <name type="common">Zebra mussel</name>
    <name type="synonym">Mytilus polymorpha</name>
    <dbReference type="NCBI Taxonomy" id="45954"/>
    <lineage>
        <taxon>Eukaryota</taxon>
        <taxon>Metazoa</taxon>
        <taxon>Spiralia</taxon>
        <taxon>Lophotrochozoa</taxon>
        <taxon>Mollusca</taxon>
        <taxon>Bivalvia</taxon>
        <taxon>Autobranchia</taxon>
        <taxon>Heteroconchia</taxon>
        <taxon>Euheterodonta</taxon>
        <taxon>Imparidentia</taxon>
        <taxon>Neoheterodontei</taxon>
        <taxon>Myida</taxon>
        <taxon>Dreissenoidea</taxon>
        <taxon>Dreissenidae</taxon>
        <taxon>Dreissena</taxon>
    </lineage>
</organism>
<name>A0A9D4RD36_DREPO</name>
<dbReference type="EMBL" id="JAIWYP010000002">
    <property type="protein sequence ID" value="KAH3862217.1"/>
    <property type="molecule type" value="Genomic_DNA"/>
</dbReference>
<reference evidence="2" key="2">
    <citation type="submission" date="2020-11" db="EMBL/GenBank/DDBJ databases">
        <authorList>
            <person name="McCartney M.A."/>
            <person name="Auch B."/>
            <person name="Kono T."/>
            <person name="Mallez S."/>
            <person name="Becker A."/>
            <person name="Gohl D.M."/>
            <person name="Silverstein K.A.T."/>
            <person name="Koren S."/>
            <person name="Bechman K.B."/>
            <person name="Herman A."/>
            <person name="Abrahante J.E."/>
            <person name="Garbe J."/>
        </authorList>
    </citation>
    <scope>NUCLEOTIDE SEQUENCE</scope>
    <source>
        <strain evidence="2">Duluth1</strain>
        <tissue evidence="2">Whole animal</tissue>
    </source>
</reference>
<dbReference type="GO" id="GO:0007281">
    <property type="term" value="P:germ cell development"/>
    <property type="evidence" value="ECO:0007669"/>
    <property type="project" value="InterPro"/>
</dbReference>
<evidence type="ECO:0000313" key="2">
    <source>
        <dbReference type="EMBL" id="KAH3862217.1"/>
    </source>
</evidence>
<dbReference type="Proteomes" id="UP000828390">
    <property type="component" value="Unassembled WGS sequence"/>
</dbReference>
<protein>
    <submittedName>
        <fullName evidence="2">Uncharacterized protein</fullName>
    </submittedName>
</protein>
<comment type="caution">
    <text evidence="2">The sequence shown here is derived from an EMBL/GenBank/DDBJ whole genome shotgun (WGS) entry which is preliminary data.</text>
</comment>
<accession>A0A9D4RD36</accession>
<gene>
    <name evidence="2" type="ORF">DPMN_025183</name>
</gene>
<dbReference type="PANTHER" id="PTHR23231">
    <property type="entry name" value="GERM CELL-LESS PROTEIN"/>
    <property type="match status" value="1"/>
</dbReference>
<proteinExistence type="predicted"/>
<evidence type="ECO:0000313" key="3">
    <source>
        <dbReference type="Proteomes" id="UP000828390"/>
    </source>
</evidence>